<dbReference type="InterPro" id="IPR028011">
    <property type="entry name" value="DUF4476"/>
</dbReference>
<dbReference type="Proteomes" id="UP000516305">
    <property type="component" value="Chromosome"/>
</dbReference>
<feature type="chain" id="PRO_5028805432" evidence="1">
    <location>
        <begin position="21"/>
        <end position="325"/>
    </location>
</feature>
<name>A0A7H0VCE8_9FLAO</name>
<proteinExistence type="predicted"/>
<gene>
    <name evidence="3" type="ORF">H4K34_13545</name>
</gene>
<accession>A0A7H0VCE8</accession>
<feature type="signal peptide" evidence="1">
    <location>
        <begin position="1"/>
        <end position="20"/>
    </location>
</feature>
<keyword evidence="4" id="KW-1185">Reference proteome</keyword>
<sequence length="325" mass="36766">MALGRFVFILFLLLSQVAHAQTILMFEDQTKTGFKLVMNNYLQNETALPKLNLQKFPDAENEVYLVLENGIHIKRKLPKLPKGNHKYVIYKDFKGKHQLRYRGISTELSQSALMFDYKEKLIFNKPALAAIKQADTLSHFPDWKKNQLALARKDSLQKDSLRLALVEQKQAEALQRKKDSLNKISLATEIASAETKDSAKVVLATVQEEAAKATEISTTIDSSALNTAEVETPKVGGFATFILSFESSDFEFDKLSMAKEFASTEKLKAEEAQQVLKGLKYDQSRLDFLQFLLTKQDDLKDSQALLIGCLDFDLSKEQAKSLFKK</sequence>
<feature type="domain" description="DUF4476" evidence="2">
    <location>
        <begin position="238"/>
        <end position="322"/>
    </location>
</feature>
<organism evidence="3 4">
    <name type="scientific">Croceimicrobium hydrocarbonivorans</name>
    <dbReference type="NCBI Taxonomy" id="2761580"/>
    <lineage>
        <taxon>Bacteria</taxon>
        <taxon>Pseudomonadati</taxon>
        <taxon>Bacteroidota</taxon>
        <taxon>Flavobacteriia</taxon>
        <taxon>Flavobacteriales</taxon>
        <taxon>Owenweeksiaceae</taxon>
        <taxon>Croceimicrobium</taxon>
    </lineage>
</organism>
<reference evidence="3 4" key="1">
    <citation type="submission" date="2020-08" db="EMBL/GenBank/DDBJ databases">
        <title>Croceimicrobium hydrocarbonivorans gen. nov., sp. nov., a novel marine bacterium isolated from a bacterial consortium that degrades polyethylene terephthalate.</title>
        <authorList>
            <person name="Liu R."/>
        </authorList>
    </citation>
    <scope>NUCLEOTIDE SEQUENCE [LARGE SCALE GENOMIC DNA]</scope>
    <source>
        <strain evidence="3 4">A20-9</strain>
    </source>
</reference>
<dbReference type="EMBL" id="CP060139">
    <property type="protein sequence ID" value="QNR23396.1"/>
    <property type="molecule type" value="Genomic_DNA"/>
</dbReference>
<dbReference type="AlphaFoldDB" id="A0A7H0VCE8"/>
<dbReference type="RefSeq" id="WP_210757926.1">
    <property type="nucleotide sequence ID" value="NZ_CP060139.1"/>
</dbReference>
<dbReference type="Pfam" id="PF14771">
    <property type="entry name" value="DUF4476"/>
    <property type="match status" value="1"/>
</dbReference>
<protein>
    <submittedName>
        <fullName evidence="3">DUF4476 domain-containing protein</fullName>
    </submittedName>
</protein>
<evidence type="ECO:0000259" key="2">
    <source>
        <dbReference type="Pfam" id="PF14771"/>
    </source>
</evidence>
<dbReference type="KEGG" id="chyd:H4K34_13545"/>
<evidence type="ECO:0000313" key="3">
    <source>
        <dbReference type="EMBL" id="QNR23396.1"/>
    </source>
</evidence>
<keyword evidence="1" id="KW-0732">Signal</keyword>
<evidence type="ECO:0000313" key="4">
    <source>
        <dbReference type="Proteomes" id="UP000516305"/>
    </source>
</evidence>
<evidence type="ECO:0000256" key="1">
    <source>
        <dbReference type="SAM" id="SignalP"/>
    </source>
</evidence>